<feature type="non-terminal residue" evidence="1">
    <location>
        <position position="183"/>
    </location>
</feature>
<organism evidence="1">
    <name type="scientific">marine sediment metagenome</name>
    <dbReference type="NCBI Taxonomy" id="412755"/>
    <lineage>
        <taxon>unclassified sequences</taxon>
        <taxon>metagenomes</taxon>
        <taxon>ecological metagenomes</taxon>
    </lineage>
</organism>
<dbReference type="EMBL" id="BARV01020863">
    <property type="protein sequence ID" value="GAI18623.1"/>
    <property type="molecule type" value="Genomic_DNA"/>
</dbReference>
<reference evidence="1" key="1">
    <citation type="journal article" date="2014" name="Front. Microbiol.">
        <title>High frequency of phylogenetically diverse reductive dehalogenase-homologous genes in deep subseafloor sedimentary metagenomes.</title>
        <authorList>
            <person name="Kawai M."/>
            <person name="Futagami T."/>
            <person name="Toyoda A."/>
            <person name="Takaki Y."/>
            <person name="Nishi S."/>
            <person name="Hori S."/>
            <person name="Arai W."/>
            <person name="Tsubouchi T."/>
            <person name="Morono Y."/>
            <person name="Uchiyama I."/>
            <person name="Ito T."/>
            <person name="Fujiyama A."/>
            <person name="Inagaki F."/>
            <person name="Takami H."/>
        </authorList>
    </citation>
    <scope>NUCLEOTIDE SEQUENCE</scope>
    <source>
        <strain evidence="1">Expedition CK06-06</strain>
    </source>
</reference>
<protein>
    <submittedName>
        <fullName evidence="1">Uncharacterized protein</fullName>
    </submittedName>
</protein>
<proteinExistence type="predicted"/>
<evidence type="ECO:0000313" key="1">
    <source>
        <dbReference type="EMBL" id="GAI18623.1"/>
    </source>
</evidence>
<gene>
    <name evidence="1" type="ORF">S06H3_34706</name>
</gene>
<sequence>MSLIVLPGIKTDVNYFDMVPEGIPEVEKYFEYADNFGGGTNINMILIETEPQGLTYPETIEAIYAMEEEMREIGATVTSIADELKKVNDFLERNTIIEKLAEFADAQEIIFDRVAKEGLVDDKYSKTIVFIFFPVGKSTDELEVLVDGINAIASKTVIPHNGRVSKLTGQDTMNVEIRANSGL</sequence>
<dbReference type="AlphaFoldDB" id="X1LHP5"/>
<name>X1LHP5_9ZZZZ</name>
<comment type="caution">
    <text evidence="1">The sequence shown here is derived from an EMBL/GenBank/DDBJ whole genome shotgun (WGS) entry which is preliminary data.</text>
</comment>
<accession>X1LHP5</accession>